<protein>
    <submittedName>
        <fullName evidence="2">Eco57I restriction-modification methylase domain-containing protein</fullName>
    </submittedName>
</protein>
<evidence type="ECO:0000313" key="3">
    <source>
        <dbReference type="Proteomes" id="UP000823401"/>
    </source>
</evidence>
<dbReference type="GO" id="GO:0008168">
    <property type="term" value="F:methyltransferase activity"/>
    <property type="evidence" value="ECO:0007669"/>
    <property type="project" value="UniProtKB-KW"/>
</dbReference>
<evidence type="ECO:0000313" key="2">
    <source>
        <dbReference type="EMBL" id="MBG9978879.1"/>
    </source>
</evidence>
<keyword evidence="2" id="KW-0808">Transferase</keyword>
<dbReference type="InterPro" id="IPR011639">
    <property type="entry name" value="MethylTrfase_TaqI-like_dom"/>
</dbReference>
<organism evidence="2 3">
    <name type="scientific">Ruoffia tabacinasalis</name>
    <dbReference type="NCBI Taxonomy" id="87458"/>
    <lineage>
        <taxon>Bacteria</taxon>
        <taxon>Bacillati</taxon>
        <taxon>Bacillota</taxon>
        <taxon>Bacilli</taxon>
        <taxon>Lactobacillales</taxon>
        <taxon>Aerococcaceae</taxon>
        <taxon>Ruoffia</taxon>
    </lineage>
</organism>
<evidence type="ECO:0000259" key="1">
    <source>
        <dbReference type="Pfam" id="PF07669"/>
    </source>
</evidence>
<dbReference type="PROSITE" id="PS00092">
    <property type="entry name" value="N6_MTASE"/>
    <property type="match status" value="1"/>
</dbReference>
<keyword evidence="3" id="KW-1185">Reference proteome</keyword>
<proteinExistence type="predicted"/>
<keyword evidence="2" id="KW-0489">Methyltransferase</keyword>
<dbReference type="InterPro" id="IPR002052">
    <property type="entry name" value="DNA_methylase_N6_adenine_CS"/>
</dbReference>
<dbReference type="GO" id="GO:0032259">
    <property type="term" value="P:methylation"/>
    <property type="evidence" value="ECO:0007669"/>
    <property type="project" value="UniProtKB-KW"/>
</dbReference>
<sequence length="655" mass="76443">MKENNNLSLSNLSDSTLLRENESLLSLLLKDQTTGKNIKWGTDSYINNGHSFRDDQEIKIDLITGWYEGFIRPRVDKDIDIQLERQRNRAEVFTPSWVIKLQVDAALENMEKLPLADFIQTKWLEITCGEAPYMVNRYDMETGELIPLKERSGFIDFKFKRLNKEVEYEEEWLRLALEIFKASYGYEYQGDSLLLARENLLLTFIDNYFYMFGAFPKEKLLLEITKVISLNVFQMDGLTYEVPYSVGAPEDNGTQLSLFEEVEEVENTTPELAKIKLWNKNKIVEVKKISERNEKNMKFDVVLGNPPYQKPSDVNNRQQPIYHHFYDSAKKIGTKYCLITPARFLFNAGLTPKPWNLKMLNDKHLEVMYYNANSAEIFPNTDIKGGVAVLYRDSTKEREPIKQFIPDENLRNIANKFGLNAEKHLTSIMYGGRSALKFNETFLEKYPKSKNDRLKYIQKTRPTVKVLSKNEEYEIKSSTFESLEYVFTENKPHDTTLFYRILGLYGTARTWRWIERKYLEPRKLENNIEKYKVFIPKANGSGDFGEILSQPVVGRPGDSSTPTFISIGKFDSEIEAENCSKYLRTKLLRSLLGILKITQDNPPYKWAYIPIQDFTAESDIDWSKSISEIDQQLYKKYSLNQEDINFIETNVKEME</sequence>
<dbReference type="EMBL" id="JACCEL010000022">
    <property type="protein sequence ID" value="MBG9978879.1"/>
    <property type="molecule type" value="Genomic_DNA"/>
</dbReference>
<reference evidence="2 3" key="1">
    <citation type="submission" date="2020-07" db="EMBL/GenBank/DDBJ databases">
        <title>Facklamia lactis sp. nov., isolated from raw milk.</title>
        <authorList>
            <person name="Doll E.V."/>
            <person name="Huptas C."/>
            <person name="Staib L."/>
            <person name="Wenning M."/>
            <person name="Scherer S."/>
        </authorList>
    </citation>
    <scope>NUCLEOTIDE SEQUENCE [LARGE SCALE GENOMIC DNA]</scope>
    <source>
        <strain evidence="2 3">DSM 104272</strain>
    </source>
</reference>
<name>A0ABS0LKX1_9LACT</name>
<feature type="domain" description="Type II methyltransferase M.TaqI-like" evidence="1">
    <location>
        <begin position="189"/>
        <end position="378"/>
    </location>
</feature>
<accession>A0ABS0LKX1</accession>
<dbReference type="RefSeq" id="WP_197104930.1">
    <property type="nucleotide sequence ID" value="NZ_JACCEL010000022.1"/>
</dbReference>
<dbReference type="SUPFAM" id="SSF53335">
    <property type="entry name" value="S-adenosyl-L-methionine-dependent methyltransferases"/>
    <property type="match status" value="1"/>
</dbReference>
<dbReference type="Proteomes" id="UP000823401">
    <property type="component" value="Unassembled WGS sequence"/>
</dbReference>
<dbReference type="InterPro" id="IPR029063">
    <property type="entry name" value="SAM-dependent_MTases_sf"/>
</dbReference>
<gene>
    <name evidence="2" type="ORF">HYQ42_08745</name>
</gene>
<dbReference type="Pfam" id="PF07669">
    <property type="entry name" value="Eco57I"/>
    <property type="match status" value="1"/>
</dbReference>
<comment type="caution">
    <text evidence="2">The sequence shown here is derived from an EMBL/GenBank/DDBJ whole genome shotgun (WGS) entry which is preliminary data.</text>
</comment>
<dbReference type="Gene3D" id="3.40.50.150">
    <property type="entry name" value="Vaccinia Virus protein VP39"/>
    <property type="match status" value="1"/>
</dbReference>